<gene>
    <name evidence="2" type="ORF">SAMN05443248_3063</name>
</gene>
<reference evidence="2 3" key="1">
    <citation type="submission" date="2016-11" db="EMBL/GenBank/DDBJ databases">
        <authorList>
            <person name="Jaros S."/>
            <person name="Januszkiewicz K."/>
            <person name="Wedrychowicz H."/>
        </authorList>
    </citation>
    <scope>NUCLEOTIDE SEQUENCE [LARGE SCALE GENOMIC DNA]</scope>
    <source>
        <strain evidence="2 3">GAS138</strain>
    </source>
</reference>
<dbReference type="AlphaFoldDB" id="A0A1M5NNU3"/>
<name>A0A1M5NNU3_9BRAD</name>
<dbReference type="Proteomes" id="UP000189796">
    <property type="component" value="Chromosome I"/>
</dbReference>
<protein>
    <submittedName>
        <fullName evidence="2">Uncharacterized protein</fullName>
    </submittedName>
</protein>
<evidence type="ECO:0000256" key="1">
    <source>
        <dbReference type="SAM" id="MobiDB-lite"/>
    </source>
</evidence>
<accession>A0A1M5NNU3</accession>
<dbReference type="RefSeq" id="WP_154072249.1">
    <property type="nucleotide sequence ID" value="NZ_LT670817.1"/>
</dbReference>
<feature type="region of interest" description="Disordered" evidence="1">
    <location>
        <begin position="1"/>
        <end position="53"/>
    </location>
</feature>
<organism evidence="2 3">
    <name type="scientific">Bradyrhizobium erythrophlei</name>
    <dbReference type="NCBI Taxonomy" id="1437360"/>
    <lineage>
        <taxon>Bacteria</taxon>
        <taxon>Pseudomonadati</taxon>
        <taxon>Pseudomonadota</taxon>
        <taxon>Alphaproteobacteria</taxon>
        <taxon>Hyphomicrobiales</taxon>
        <taxon>Nitrobacteraceae</taxon>
        <taxon>Bradyrhizobium</taxon>
    </lineage>
</organism>
<dbReference type="EMBL" id="LT670817">
    <property type="protein sequence ID" value="SHG91115.1"/>
    <property type="molecule type" value="Genomic_DNA"/>
</dbReference>
<proteinExistence type="predicted"/>
<feature type="compositionally biased region" description="Basic and acidic residues" evidence="1">
    <location>
        <begin position="27"/>
        <end position="53"/>
    </location>
</feature>
<evidence type="ECO:0000313" key="2">
    <source>
        <dbReference type="EMBL" id="SHG91115.1"/>
    </source>
</evidence>
<evidence type="ECO:0000313" key="3">
    <source>
        <dbReference type="Proteomes" id="UP000189796"/>
    </source>
</evidence>
<sequence>MPRPAGSYRGARRNEAKQSKKPMLTLEELRRINAMRIERTKPDNRKQSEALRK</sequence>